<feature type="domain" description="GGDEF" evidence="4">
    <location>
        <begin position="388"/>
        <end position="521"/>
    </location>
</feature>
<evidence type="ECO:0000313" key="6">
    <source>
        <dbReference type="Proteomes" id="UP000027439"/>
    </source>
</evidence>
<dbReference type="InterPro" id="IPR000160">
    <property type="entry name" value="GGDEF_dom"/>
</dbReference>
<protein>
    <submittedName>
        <fullName evidence="5">Diguanylate cyclase</fullName>
    </submittedName>
</protein>
<accession>A0A069NYD7</accession>
<evidence type="ECO:0000259" key="4">
    <source>
        <dbReference type="PROSITE" id="PS50887"/>
    </source>
</evidence>
<feature type="domain" description="EAL" evidence="3">
    <location>
        <begin position="529"/>
        <end position="783"/>
    </location>
</feature>
<dbReference type="InterPro" id="IPR035919">
    <property type="entry name" value="EAL_sf"/>
</dbReference>
<dbReference type="Gene3D" id="3.20.20.450">
    <property type="entry name" value="EAL domain"/>
    <property type="match status" value="1"/>
</dbReference>
<feature type="transmembrane region" description="Helical" evidence="1">
    <location>
        <begin position="75"/>
        <end position="93"/>
    </location>
</feature>
<dbReference type="SUPFAM" id="SSF141868">
    <property type="entry name" value="EAL domain-like"/>
    <property type="match status" value="1"/>
</dbReference>
<dbReference type="CDD" id="cd00130">
    <property type="entry name" value="PAS"/>
    <property type="match status" value="1"/>
</dbReference>
<dbReference type="Pfam" id="PF08447">
    <property type="entry name" value="PAS_3"/>
    <property type="match status" value="1"/>
</dbReference>
<proteinExistence type="predicted"/>
<evidence type="ECO:0000259" key="2">
    <source>
        <dbReference type="PROSITE" id="PS50113"/>
    </source>
</evidence>
<dbReference type="InterPro" id="IPR052155">
    <property type="entry name" value="Biofilm_reg_signaling"/>
</dbReference>
<dbReference type="Pfam" id="PF08448">
    <property type="entry name" value="PAS_4"/>
    <property type="match status" value="1"/>
</dbReference>
<dbReference type="InterPro" id="IPR013655">
    <property type="entry name" value="PAS_fold_3"/>
</dbReference>
<dbReference type="PANTHER" id="PTHR44757:SF2">
    <property type="entry name" value="BIOFILM ARCHITECTURE MAINTENANCE PROTEIN MBAA"/>
    <property type="match status" value="1"/>
</dbReference>
<dbReference type="PROSITE" id="PS50883">
    <property type="entry name" value="EAL"/>
    <property type="match status" value="1"/>
</dbReference>
<comment type="caution">
    <text evidence="5">The sequence shown here is derived from an EMBL/GenBank/DDBJ whole genome shotgun (WGS) entry which is preliminary data.</text>
</comment>
<dbReference type="InterPro" id="IPR029787">
    <property type="entry name" value="Nucleotide_cyclase"/>
</dbReference>
<dbReference type="RefSeq" id="WP_035966522.1">
    <property type="nucleotide sequence ID" value="NZ_BMEG01000004.1"/>
</dbReference>
<dbReference type="AlphaFoldDB" id="A0A069NYD7"/>
<name>A0A069NYD7_9BURK</name>
<dbReference type="InterPro" id="IPR035965">
    <property type="entry name" value="PAS-like_dom_sf"/>
</dbReference>
<dbReference type="SMART" id="SM00052">
    <property type="entry name" value="EAL"/>
    <property type="match status" value="1"/>
</dbReference>
<dbReference type="CDD" id="cd01949">
    <property type="entry name" value="GGDEF"/>
    <property type="match status" value="1"/>
</dbReference>
<dbReference type="PROSITE" id="PS50113">
    <property type="entry name" value="PAC"/>
    <property type="match status" value="1"/>
</dbReference>
<dbReference type="Pfam" id="PF00990">
    <property type="entry name" value="GGDEF"/>
    <property type="match status" value="1"/>
</dbReference>
<dbReference type="Gene3D" id="3.30.450.20">
    <property type="entry name" value="PAS domain"/>
    <property type="match status" value="2"/>
</dbReference>
<feature type="domain" description="PAC" evidence="2">
    <location>
        <begin position="308"/>
        <end position="360"/>
    </location>
</feature>
<dbReference type="PANTHER" id="PTHR44757">
    <property type="entry name" value="DIGUANYLATE CYCLASE DGCP"/>
    <property type="match status" value="1"/>
</dbReference>
<evidence type="ECO:0000256" key="1">
    <source>
        <dbReference type="SAM" id="Phobius"/>
    </source>
</evidence>
<dbReference type="Pfam" id="PF00563">
    <property type="entry name" value="EAL"/>
    <property type="match status" value="1"/>
</dbReference>
<dbReference type="STRING" id="1071679.BG57_07625"/>
<reference evidence="5 6" key="1">
    <citation type="submission" date="2014-03" db="EMBL/GenBank/DDBJ databases">
        <title>Draft Genome Sequences of Four Burkholderia Strains.</title>
        <authorList>
            <person name="Liu X.Y."/>
            <person name="Li C.X."/>
            <person name="Xu J.H."/>
        </authorList>
    </citation>
    <scope>NUCLEOTIDE SEQUENCE [LARGE SCALE GENOMIC DNA]</scope>
    <source>
        <strain evidence="5 6">R27</strain>
    </source>
</reference>
<dbReference type="InterPro" id="IPR013656">
    <property type="entry name" value="PAS_4"/>
</dbReference>
<dbReference type="EMBL" id="JFHE01000016">
    <property type="protein sequence ID" value="KDR33393.1"/>
    <property type="molecule type" value="Genomic_DNA"/>
</dbReference>
<dbReference type="SUPFAM" id="SSF55785">
    <property type="entry name" value="PYP-like sensor domain (PAS domain)"/>
    <property type="match status" value="2"/>
</dbReference>
<dbReference type="InterPro" id="IPR001633">
    <property type="entry name" value="EAL_dom"/>
</dbReference>
<keyword evidence="1" id="KW-1133">Transmembrane helix</keyword>
<dbReference type="eggNOG" id="COG5001">
    <property type="taxonomic scope" value="Bacteria"/>
</dbReference>
<dbReference type="Proteomes" id="UP000027439">
    <property type="component" value="Unassembled WGS sequence"/>
</dbReference>
<keyword evidence="1" id="KW-0812">Transmembrane</keyword>
<dbReference type="SMART" id="SM00267">
    <property type="entry name" value="GGDEF"/>
    <property type="match status" value="1"/>
</dbReference>
<dbReference type="SUPFAM" id="SSF55073">
    <property type="entry name" value="Nucleotide cyclase"/>
    <property type="match status" value="1"/>
</dbReference>
<dbReference type="CDD" id="cd01948">
    <property type="entry name" value="EAL"/>
    <property type="match status" value="1"/>
</dbReference>
<dbReference type="PROSITE" id="PS50887">
    <property type="entry name" value="GGDEF"/>
    <property type="match status" value="1"/>
</dbReference>
<dbReference type="InterPro" id="IPR000700">
    <property type="entry name" value="PAS-assoc_C"/>
</dbReference>
<gene>
    <name evidence="5" type="ORF">BG57_07625</name>
</gene>
<dbReference type="SMART" id="SM00086">
    <property type="entry name" value="PAC"/>
    <property type="match status" value="1"/>
</dbReference>
<evidence type="ECO:0000313" key="5">
    <source>
        <dbReference type="EMBL" id="KDR33393.1"/>
    </source>
</evidence>
<evidence type="ECO:0000259" key="3">
    <source>
        <dbReference type="PROSITE" id="PS50883"/>
    </source>
</evidence>
<dbReference type="InterPro" id="IPR043128">
    <property type="entry name" value="Rev_trsase/Diguanyl_cyclase"/>
</dbReference>
<dbReference type="InterPro" id="IPR000014">
    <property type="entry name" value="PAS"/>
</dbReference>
<sequence length="784" mass="85217">MPQTIRPGASAALPIRGETPRIASSAHNQGFLSFFLSMRARSATSLPLASIAQIFLAAVGAWALAWFALASVSEEAAFCIGAGAAMLVLMAGLRHARRQHARANATSALAKALLDANRECLKLLDTDGRMLRISEYGAELMQASGPEQLAGANWLGFWSGDEASAARNAFDAAIKGSRSAFVASCPTTAGVPKKWQSRLIPIDDGHGGVHAILCASLDITHEAELAADLRAKELLMSEMEAHVGLCFYSYSADYTYFHHVSAGCASVFGIDARTMRERPQAWIDLVLPEDRQQLYDAMQRITRLKTGGRARYRIQHPRRGVRWIQSTGNPVFDARGDLVRIVGISEDITVEQERLAELDRLAFSDSLTGLANRGALVLKIEERCRRNAAFALMFIDLDRFKVLNDTLGHTAADRLLKSLSERIQAALPHDAVLARLGGDEFAVLIDHASDKQRLAGIAKDILAALARSGDPSRADAFVTASIGISVFPENGADQETLLTSADIAMYAAKKAGRNGFSFADKASTERIVDFKLERDLPAALANRQFLLHYQAIHEPRTLEVRSVEALIRWRHPTRGLVSPGVFIPILEETGFINEIGAWVMDEALRQLALWRRAGARSLGVSVNVSSRQLRDAAIVEVVNDALSRYELPASSLQVELTESALMENPALAQRTLSALKALGVRIAIDDFGTGYSSLRYLADFSPDTLKIDRSFVARLQDDRATQGIVSGIIQMARTLGVSVTAEGVEQTAQLELLRESACDLVQGFLLSRPVAPDEVLGLSIKAVD</sequence>
<keyword evidence="1" id="KW-0472">Membrane</keyword>
<feature type="transmembrane region" description="Helical" evidence="1">
    <location>
        <begin position="46"/>
        <end position="69"/>
    </location>
</feature>
<dbReference type="InterPro" id="IPR001610">
    <property type="entry name" value="PAC"/>
</dbReference>
<dbReference type="Gene3D" id="3.30.70.270">
    <property type="match status" value="1"/>
</dbReference>
<dbReference type="NCBIfam" id="TIGR00254">
    <property type="entry name" value="GGDEF"/>
    <property type="match status" value="1"/>
</dbReference>
<organism evidence="5 6">
    <name type="scientific">Caballeronia grimmiae</name>
    <dbReference type="NCBI Taxonomy" id="1071679"/>
    <lineage>
        <taxon>Bacteria</taxon>
        <taxon>Pseudomonadati</taxon>
        <taxon>Pseudomonadota</taxon>
        <taxon>Betaproteobacteria</taxon>
        <taxon>Burkholderiales</taxon>
        <taxon>Burkholderiaceae</taxon>
        <taxon>Caballeronia</taxon>
    </lineage>
</organism>
<dbReference type="OrthoDB" id="9813903at2"/>